<sequence length="1622" mass="173193">MAKKFEAGLEIKADVKGTESVSRLADEIEAAGIDTSNLRREGAELTQQWQQLENNQKLIARFRELKLEARDVGQALEASKLKTAALAAEFNVSPSKSLEKQLQASIRETKSLTSQQESLNQKVSQTRTAMADAGISTKNLHQTLKQLQAGSEAVKGKLAELTTEAQRLKTLAAARIQLGLNIDEHARNELAATQQAFEELKRSGTLSQAELGRAAELHAQKVQMLERRLGIVSDEAKQLQRIAAAKTTLGLNVDDRARAEIQAVKQAYEDLKNSGTLSHEELGRAADLHNQKVRALEQSLGIMSEEAKQLQRIAAAKTVLGFDVDDKASKELADVHTAYATLKASGILTNSQLERATERYTAKVKALESQLGIVTEKTKRLNQLASDKAKLGLDIDERNVAEINAIQAAYERLKASGTLSSTQLARATELHRQKIRELKGEAASMPSAMNPIAESLQNIGKKAMALTGVTAGLYGVKESLSAVLRTTQEFQAVRQRLDYAFGGVEEGGKQLDFVRNISNQLGLEVLGAAKGYGSLASATKELNITQQQTQQIFSGVAHAAAAMHLSADDANGVFLALSQIAGKGKVSMEELRQQLGERLTPAMGIAAKSMGVTTAELEKMVESGISAEDFLPRFGAALEEVFAGEAAANANTLSGQINILKNQFNELLNGFGEGGIADAAIKVMQDIGESITWLETQMAGMDATVSGGIKDAFVGTYEGVKEAGLTIAHLITSIVDRINAVGQAFNTLSGNADQDFDIVKSIIDGVNITIGVLRDGIAALGIGIDLVVGTSLGGFALMAEGLSKITFGDISKNFEEAAKGLSEASDKHFGKAHNAAMNFESKAVQAADRAIESEQQRFLRLETEAKAAYQAAAQAAIEAADKAKEAQDTANAAIGTDAEETATKQAAEANKVAVAAKVAAQKAQTEWTESAKKIGASDEEIAKVIKPLQEAGLAAKTTTKELEAMSPALKAAKGAADGMGINVRAAMSEISPAVSEAKKKIDLLQTGFKDMSAGGINAGSVVSQAMAQMLEAAVNPADIEAVKQKWREFGATGAMSASQVEQGLMQAETKLQDINNTLNPVNAALQNTTAKAKELPQALIGAKAAAQTLGVDITAAMNEPSMAMLTAQRNIDKIRAGFNEMKASGMNAGAVVRGAIDEMLKAAANQSDIDLAKKKIKEFGTTGALSMRDVEQGIINANSRLQEINNTLNPVNQAFEKLGIKTKEALGNSAKDMQAAFERVKDSGKATTDGLADGFKRAADAALASGDIQSKSWVRARAETYGYKVVIDDAGKASLQLAEDVKKSNAEQQAATKSTTEALKQQAGATNGVASATKSATGTAKSYKAITWAIFDRSIINNAEAYKNMISAVREQMKYHPGGDVLAFFKEYNRYVKIYQDQTERAQKATENLNQKIEAGTVNQKDLAAAVEATNARFGKLDSTTLKNLHEAIDKARQKIKAMRDEAEDTRAGLEAELASARGDETKREALEQQSKIRELNLKLQEAEAAQNREAVGDYRNAIKLQEQIYAEKQRQAALEKERAQQQAEAERIAAEQAATQAQAEQVPIEINVGTATVPVEATAGMANQIASALKNALAGRDQGLVDAAVSQFMNQILDEMKRMGM</sequence>
<dbReference type="PANTHER" id="PTHR23159:SF31">
    <property type="entry name" value="CENTROSOME-ASSOCIATED PROTEIN CEP250 ISOFORM X1"/>
    <property type="match status" value="1"/>
</dbReference>
<keyword evidence="1" id="KW-0175">Coiled coil</keyword>
<reference evidence="3 4" key="1">
    <citation type="journal article" date="2022" name="Res Sq">
        <title>Evolution of multicellular longitudinally dividing oral cavity symbionts (Neisseriaceae).</title>
        <authorList>
            <person name="Nyongesa S."/>
            <person name="Weber P."/>
            <person name="Bernet E."/>
            <person name="Pullido F."/>
            <person name="Nieckarz M."/>
            <person name="Delaby M."/>
            <person name="Nieves C."/>
            <person name="Viehboeck T."/>
            <person name="Krause N."/>
            <person name="Rivera-Millot A."/>
            <person name="Nakamura A."/>
            <person name="Vischer N."/>
            <person name="VanNieuwenhze M."/>
            <person name="Brun Y."/>
            <person name="Cava F."/>
            <person name="Bulgheresi S."/>
            <person name="Veyrier F."/>
        </authorList>
    </citation>
    <scope>NUCLEOTIDE SEQUENCE [LARGE SCALE GENOMIC DNA]</scope>
    <source>
        <strain evidence="3 4">SN4</strain>
    </source>
</reference>
<protein>
    <submittedName>
        <fullName evidence="3">Tape measure protein</fullName>
    </submittedName>
</protein>
<feature type="coiled-coil region" evidence="1">
    <location>
        <begin position="144"/>
        <end position="313"/>
    </location>
</feature>
<dbReference type="Proteomes" id="UP000832011">
    <property type="component" value="Chromosome"/>
</dbReference>
<feature type="domain" description="Tape measure protein N-terminal" evidence="2">
    <location>
        <begin position="482"/>
        <end position="672"/>
    </location>
</feature>
<evidence type="ECO:0000259" key="2">
    <source>
        <dbReference type="Pfam" id="PF20155"/>
    </source>
</evidence>
<dbReference type="EMBL" id="CP091511">
    <property type="protein sequence ID" value="UOO89589.1"/>
    <property type="molecule type" value="Genomic_DNA"/>
</dbReference>
<dbReference type="Pfam" id="PF20155">
    <property type="entry name" value="TMP_3"/>
    <property type="match status" value="1"/>
</dbReference>
<proteinExistence type="predicted"/>
<dbReference type="RefSeq" id="WP_058305487.1">
    <property type="nucleotide sequence ID" value="NZ_CABKVG010000007.1"/>
</dbReference>
<accession>A0ABY4E1C0</accession>
<evidence type="ECO:0000313" key="3">
    <source>
        <dbReference type="EMBL" id="UOO89589.1"/>
    </source>
</evidence>
<dbReference type="NCBIfam" id="TIGR02675">
    <property type="entry name" value="tape_meas_nterm"/>
    <property type="match status" value="1"/>
</dbReference>
<keyword evidence="4" id="KW-1185">Reference proteome</keyword>
<evidence type="ECO:0000313" key="4">
    <source>
        <dbReference type="Proteomes" id="UP000832011"/>
    </source>
</evidence>
<name>A0ABY4E1C0_9NEIS</name>
<evidence type="ECO:0000256" key="1">
    <source>
        <dbReference type="SAM" id="Coils"/>
    </source>
</evidence>
<feature type="coiled-coil region" evidence="1">
    <location>
        <begin position="844"/>
        <end position="886"/>
    </location>
</feature>
<dbReference type="InterPro" id="IPR013491">
    <property type="entry name" value="Tape_meas_N"/>
</dbReference>
<dbReference type="PANTHER" id="PTHR23159">
    <property type="entry name" value="CENTROSOMAL PROTEIN 2"/>
    <property type="match status" value="1"/>
</dbReference>
<gene>
    <name evidence="3" type="ORF">LVJ82_00980</name>
</gene>
<organism evidence="3 4">
    <name type="scientific">Vitreoscilla massiliensis</name>
    <dbReference type="NCBI Taxonomy" id="1689272"/>
    <lineage>
        <taxon>Bacteria</taxon>
        <taxon>Pseudomonadati</taxon>
        <taxon>Pseudomonadota</taxon>
        <taxon>Betaproteobacteria</taxon>
        <taxon>Neisseriales</taxon>
        <taxon>Neisseriaceae</taxon>
        <taxon>Vitreoscilla</taxon>
    </lineage>
</organism>
<feature type="coiled-coil region" evidence="1">
    <location>
        <begin position="1442"/>
        <end position="1561"/>
    </location>
</feature>